<reference evidence="3 4" key="1">
    <citation type="submission" date="2021-05" db="EMBL/GenBank/DDBJ databases">
        <title>Novel species in genus Arthrobacter.</title>
        <authorList>
            <person name="Zhang G."/>
        </authorList>
    </citation>
    <scope>NUCLEOTIDE SEQUENCE [LARGE SCALE GENOMIC DNA]</scope>
    <source>
        <strain evidence="4">zg-ZUI227</strain>
    </source>
</reference>
<dbReference type="Proteomes" id="UP000676885">
    <property type="component" value="Chromosome"/>
</dbReference>
<dbReference type="InterPro" id="IPR005182">
    <property type="entry name" value="YdbS-like_PH"/>
</dbReference>
<evidence type="ECO:0000313" key="4">
    <source>
        <dbReference type="Proteomes" id="UP000676885"/>
    </source>
</evidence>
<evidence type="ECO:0000313" key="3">
    <source>
        <dbReference type="EMBL" id="QWC10993.1"/>
    </source>
</evidence>
<feature type="transmembrane region" description="Helical" evidence="1">
    <location>
        <begin position="57"/>
        <end position="78"/>
    </location>
</feature>
<proteinExistence type="predicted"/>
<sequence>MSIRLKLAPGERIIVASRPHARQLAWPVALAVLVCASAGFGYGYLDRDSLPGQVGDFSGYLQASIVAVAAVLLLRFSVPPVLRWAFSRYIVTNRRIIHRQGVLRRRERELALASIFQLEAWQTVPDRMQRSGTLAVDVGYGQSVHYEHVPEVHKFKAIVLAAINQLPLTAMFDGVDMEGHGDYDNEGRDDE</sequence>
<accession>A0A975M6Q9</accession>
<organism evidence="3 4">
    <name type="scientific">Arthrobacter jiangjiafuii</name>
    <dbReference type="NCBI Taxonomy" id="2817475"/>
    <lineage>
        <taxon>Bacteria</taxon>
        <taxon>Bacillati</taxon>
        <taxon>Actinomycetota</taxon>
        <taxon>Actinomycetes</taxon>
        <taxon>Micrococcales</taxon>
        <taxon>Micrococcaceae</taxon>
        <taxon>Arthrobacter</taxon>
    </lineage>
</organism>
<dbReference type="KEGG" id="ajg:KKR91_05195"/>
<dbReference type="Pfam" id="PF03703">
    <property type="entry name" value="bPH_2"/>
    <property type="match status" value="1"/>
</dbReference>
<feature type="transmembrane region" description="Helical" evidence="1">
    <location>
        <begin position="24"/>
        <end position="45"/>
    </location>
</feature>
<keyword evidence="1" id="KW-0472">Membrane</keyword>
<dbReference type="RefSeq" id="WP_210230412.1">
    <property type="nucleotide sequence ID" value="NZ_CP076022.1"/>
</dbReference>
<name>A0A975M6Q9_9MICC</name>
<gene>
    <name evidence="3" type="ORF">KKR91_05195</name>
</gene>
<dbReference type="PANTHER" id="PTHR37938:SF1">
    <property type="entry name" value="BLL0215 PROTEIN"/>
    <property type="match status" value="1"/>
</dbReference>
<dbReference type="AlphaFoldDB" id="A0A975M6Q9"/>
<keyword evidence="4" id="KW-1185">Reference proteome</keyword>
<dbReference type="EMBL" id="CP076022">
    <property type="protein sequence ID" value="QWC10993.1"/>
    <property type="molecule type" value="Genomic_DNA"/>
</dbReference>
<dbReference type="PANTHER" id="PTHR37938">
    <property type="entry name" value="BLL0215 PROTEIN"/>
    <property type="match status" value="1"/>
</dbReference>
<evidence type="ECO:0000259" key="2">
    <source>
        <dbReference type="Pfam" id="PF03703"/>
    </source>
</evidence>
<protein>
    <submittedName>
        <fullName evidence="3">PH domain-containing protein</fullName>
    </submittedName>
</protein>
<feature type="domain" description="YdbS-like PH" evidence="2">
    <location>
        <begin position="84"/>
        <end position="157"/>
    </location>
</feature>
<evidence type="ECO:0000256" key="1">
    <source>
        <dbReference type="SAM" id="Phobius"/>
    </source>
</evidence>
<keyword evidence="1" id="KW-1133">Transmembrane helix</keyword>
<keyword evidence="1" id="KW-0812">Transmembrane</keyword>